<evidence type="ECO:0000259" key="4">
    <source>
        <dbReference type="Pfam" id="PF13505"/>
    </source>
</evidence>
<accession>A0ABX0MXA1</accession>
<evidence type="ECO:0000313" key="6">
    <source>
        <dbReference type="Proteomes" id="UP000610594"/>
    </source>
</evidence>
<protein>
    <submittedName>
        <fullName evidence="5">Outer membrane beta-barrel protein</fullName>
    </submittedName>
</protein>
<name>A0ABX0MXA1_9BURK</name>
<proteinExistence type="predicted"/>
<keyword evidence="6" id="KW-1185">Reference proteome</keyword>
<dbReference type="Proteomes" id="UP000610594">
    <property type="component" value="Unassembled WGS sequence"/>
</dbReference>
<gene>
    <name evidence="5" type="ORF">F1735_33520</name>
</gene>
<keyword evidence="2 3" id="KW-0732">Signal</keyword>
<organism evidence="5 6">
    <name type="scientific">Massilia genomosp. 1</name>
    <dbReference type="NCBI Taxonomy" id="2609280"/>
    <lineage>
        <taxon>Bacteria</taxon>
        <taxon>Pseudomonadati</taxon>
        <taxon>Pseudomonadota</taxon>
        <taxon>Betaproteobacteria</taxon>
        <taxon>Burkholderiales</taxon>
        <taxon>Oxalobacteraceae</taxon>
        <taxon>Telluria group</taxon>
        <taxon>Massilia</taxon>
    </lineage>
</organism>
<dbReference type="SUPFAM" id="SSF56925">
    <property type="entry name" value="OMPA-like"/>
    <property type="match status" value="1"/>
</dbReference>
<dbReference type="InterPro" id="IPR027385">
    <property type="entry name" value="Beta-barrel_OMP"/>
</dbReference>
<comment type="subcellular location">
    <subcellularLocation>
        <location evidence="1">Cell outer membrane</location>
    </subcellularLocation>
</comment>
<dbReference type="Pfam" id="PF13505">
    <property type="entry name" value="OMP_b-brl"/>
    <property type="match status" value="1"/>
</dbReference>
<evidence type="ECO:0000256" key="1">
    <source>
        <dbReference type="ARBA" id="ARBA00004442"/>
    </source>
</evidence>
<dbReference type="InterPro" id="IPR011250">
    <property type="entry name" value="OMP/PagP_B-barrel"/>
</dbReference>
<dbReference type="Gene3D" id="2.40.160.20">
    <property type="match status" value="1"/>
</dbReference>
<feature type="domain" description="Outer membrane protein beta-barrel" evidence="4">
    <location>
        <begin position="18"/>
        <end position="175"/>
    </location>
</feature>
<evidence type="ECO:0000256" key="2">
    <source>
        <dbReference type="ARBA" id="ARBA00022729"/>
    </source>
</evidence>
<evidence type="ECO:0000313" key="5">
    <source>
        <dbReference type="EMBL" id="NHZ67121.1"/>
    </source>
</evidence>
<feature type="chain" id="PRO_5045460677" evidence="3">
    <location>
        <begin position="32"/>
        <end position="175"/>
    </location>
</feature>
<feature type="signal peptide" evidence="3">
    <location>
        <begin position="1"/>
        <end position="31"/>
    </location>
</feature>
<sequence length="175" mass="18717">MDNSLITKDLPVFKKIALAAALAVMASSSFAAEANKFYVGGDFGTTKVDNYSDRETGYGAFVGYNITPTIAVEGSYRRLASFEENRTDFTFDQAAISVIGSIPLSNGFGLYGRLGYNRLEAKESTGGHSDTASTNKALYGFGATYAFTPAISGRIEVQRPSSDLTNFSAGVSFQF</sequence>
<evidence type="ECO:0000256" key="3">
    <source>
        <dbReference type="SAM" id="SignalP"/>
    </source>
</evidence>
<dbReference type="EMBL" id="WHJF01000289">
    <property type="protein sequence ID" value="NHZ67121.1"/>
    <property type="molecule type" value="Genomic_DNA"/>
</dbReference>
<reference evidence="5 6" key="1">
    <citation type="submission" date="2019-10" db="EMBL/GenBank/DDBJ databases">
        <title>Taxonomy of Antarctic Massilia spp.: description of Massilia rubra sp. nov., Massilia aquatica sp. nov., Massilia mucilaginosa sp. nov., Massilia frigida sp. nov. isolated from streams, lakes and regoliths.</title>
        <authorList>
            <person name="Holochova P."/>
            <person name="Sedlacek I."/>
            <person name="Kralova S."/>
            <person name="Maslanova I."/>
            <person name="Busse H.-J."/>
            <person name="Stankova E."/>
            <person name="Vrbovska V."/>
            <person name="Kovarovic V."/>
            <person name="Bartak M."/>
            <person name="Svec P."/>
            <person name="Pantucek R."/>
        </authorList>
    </citation>
    <scope>NUCLEOTIDE SEQUENCE [LARGE SCALE GENOMIC DNA]</scope>
    <source>
        <strain evidence="5 6">CCM 8694</strain>
    </source>
</reference>
<comment type="caution">
    <text evidence="5">The sequence shown here is derived from an EMBL/GenBank/DDBJ whole genome shotgun (WGS) entry which is preliminary data.</text>
</comment>